<keyword evidence="3" id="KW-1185">Reference proteome</keyword>
<feature type="compositionally biased region" description="Basic and acidic residues" evidence="1">
    <location>
        <begin position="529"/>
        <end position="544"/>
    </location>
</feature>
<dbReference type="OrthoDB" id="3177877at2"/>
<proteinExistence type="predicted"/>
<dbReference type="PANTHER" id="PTHR41259:SF1">
    <property type="entry name" value="DOUBLE-STRAND BREAK REPAIR RAD50 ATPASE, PUTATIVE-RELATED"/>
    <property type="match status" value="1"/>
</dbReference>
<dbReference type="Proteomes" id="UP000244754">
    <property type="component" value="Chromosome"/>
</dbReference>
<sequence length="879" mass="95120">MKIHSLELRNVRGVEHLVLSDIPATGVMIIHGDNEAGKSTILDGLAAVLNVKYSSKGKDIKALAPVGKDVAPEVTLKATIGPYTFRIWKRFLRKPKCELNITAPQHQQFAGREADDRLAEIISGHLDETLAEALFLRQGELDLGIAAAGIPSITHALDGVSEEGGSGTEDTALMERISKEYGEYFTDKGQEKASYKALEVAVNEREAELRVLAEEWESLRQFVEEVERREEELRTIERELPEAVIEEEERGAEAKAAAELAEKAARAGEEEQRRAKERDRAEADLAARTEAVAQLAALEKDAVAQGAKLAEAAEQAEEEAGKAAELTEVRDEAKAAVARAREEAKRAEAARQRSRSRAKLAELDALITRLDEADEELSALKAKRPDVVVTAADLRALEKAHEKVAVASSLASAAAAKLEVTGPSDGTLRIDGEEVAFDGRATVSALEGTAVGIGEYTVTYRAGDGAGDRNEKLEEALRAEEKLLAALGCADLDQARARRDEHAELLTAIEASERRVKDLLDGRNAQELKEERDRLRAREEEHGEAGVGRGAADETEAEAVLEGAQRRLDEATEELERAEAELKPWAERKHATALAVLESRAESTRAQISAAQAKLEEARAAASDGDLEAARDAAATALEEARRAAGEFGEQLAAANPALAANLLEGARTRVRNLKTRHSEATNRVAELKGRIEQATGVAEEADQAEARLDAARTDLARARKRAEAIKLLRETMMRHRDAARARYAAPFAQALTRYAEVVFGAGVEFELSDSLEVRARTQGDTTVDLPQLSGGAQEQLALCIRFAIADLVGAGEDSAEEVPVIIDDALGATDPTRLSLMNSLVARVGARTQVFVLTCYPQRFDRVPAAKLASIEELKARA</sequence>
<dbReference type="EMBL" id="CP026948">
    <property type="protein sequence ID" value="AWB83814.1"/>
    <property type="molecule type" value="Genomic_DNA"/>
</dbReference>
<dbReference type="Gene3D" id="3.40.50.300">
    <property type="entry name" value="P-loop containing nucleotide triphosphate hydrolases"/>
    <property type="match status" value="2"/>
</dbReference>
<dbReference type="InterPro" id="IPR027417">
    <property type="entry name" value="P-loop_NTPase"/>
</dbReference>
<dbReference type="AlphaFoldDB" id="A0A2S0WDK2"/>
<organism evidence="2 3">
    <name type="scientific">Corynebacterium liangguodongii</name>
    <dbReference type="NCBI Taxonomy" id="2079535"/>
    <lineage>
        <taxon>Bacteria</taxon>
        <taxon>Bacillati</taxon>
        <taxon>Actinomycetota</taxon>
        <taxon>Actinomycetes</taxon>
        <taxon>Mycobacteriales</taxon>
        <taxon>Corynebacteriaceae</taxon>
        <taxon>Corynebacterium</taxon>
    </lineage>
</organism>
<dbReference type="KEGG" id="clia:C3E79_04385"/>
<evidence type="ECO:0000313" key="2">
    <source>
        <dbReference type="EMBL" id="AWB83814.1"/>
    </source>
</evidence>
<dbReference type="SUPFAM" id="SSF52540">
    <property type="entry name" value="P-loop containing nucleoside triphosphate hydrolases"/>
    <property type="match status" value="1"/>
</dbReference>
<evidence type="ECO:0000313" key="3">
    <source>
        <dbReference type="Proteomes" id="UP000244754"/>
    </source>
</evidence>
<keyword evidence="2" id="KW-0067">ATP-binding</keyword>
<accession>A0A2S0WDK2</accession>
<evidence type="ECO:0000256" key="1">
    <source>
        <dbReference type="SAM" id="MobiDB-lite"/>
    </source>
</evidence>
<feature type="region of interest" description="Disordered" evidence="1">
    <location>
        <begin position="247"/>
        <end position="282"/>
    </location>
</feature>
<keyword evidence="2" id="KW-0547">Nucleotide-binding</keyword>
<name>A0A2S0WDK2_9CORY</name>
<reference evidence="3" key="1">
    <citation type="submission" date="2018-01" db="EMBL/GenBank/DDBJ databases">
        <authorList>
            <person name="Li J."/>
        </authorList>
    </citation>
    <scope>NUCLEOTIDE SEQUENCE [LARGE SCALE GENOMIC DNA]</scope>
    <source>
        <strain evidence="3">2184</strain>
    </source>
</reference>
<dbReference type="RefSeq" id="WP_108403823.1">
    <property type="nucleotide sequence ID" value="NZ_CP026948.1"/>
</dbReference>
<gene>
    <name evidence="2" type="ORF">C3E79_04385</name>
</gene>
<protein>
    <submittedName>
        <fullName evidence="2">ATP-binding protein</fullName>
    </submittedName>
</protein>
<feature type="region of interest" description="Disordered" evidence="1">
    <location>
        <begin position="529"/>
        <end position="559"/>
    </location>
</feature>
<dbReference type="PANTHER" id="PTHR41259">
    <property type="entry name" value="DOUBLE-STRAND BREAK REPAIR RAD50 ATPASE, PUTATIVE-RELATED"/>
    <property type="match status" value="1"/>
</dbReference>
<feature type="compositionally biased region" description="Basic and acidic residues" evidence="1">
    <location>
        <begin position="260"/>
        <end position="282"/>
    </location>
</feature>
<dbReference type="GO" id="GO:0005524">
    <property type="term" value="F:ATP binding"/>
    <property type="evidence" value="ECO:0007669"/>
    <property type="project" value="UniProtKB-KW"/>
</dbReference>